<feature type="region of interest" description="Disordered" evidence="1">
    <location>
        <begin position="96"/>
        <end position="143"/>
    </location>
</feature>
<feature type="region of interest" description="Disordered" evidence="1">
    <location>
        <begin position="255"/>
        <end position="274"/>
    </location>
</feature>
<feature type="region of interest" description="Disordered" evidence="1">
    <location>
        <begin position="175"/>
        <end position="234"/>
    </location>
</feature>
<sequence length="300" mass="32272">MSGSLETWDRNLARLPRLLRERRLEEAEALVEAWIGAEPEIAARGLLLARLIALQPERWDQVLASALREFGAAPLAAYQRTIGVLDGIRAERLASPAPSAAQAEEPVVEPVEPEAAQAEEPVVEPVEPEAAQANEPEAIEANEPEAIEANEPEAIEANEPEAIEANEPEAIEANEPEAAQAEEPVVEPVEPEAAQAEEPVEPEEPAIAAVGEEPEEAAKETEPLPKETDEPLRENGAVLRLEGWLQGVRGGCAVGRSEAPEGEGMVRASSEERADVAPIRDPRVERIASCLEAWQARLAA</sequence>
<evidence type="ECO:0000256" key="1">
    <source>
        <dbReference type="SAM" id="MobiDB-lite"/>
    </source>
</evidence>
<comment type="caution">
    <text evidence="2">The sequence shown here is derived from an EMBL/GenBank/DDBJ whole genome shotgun (WGS) entry which is preliminary data.</text>
</comment>
<feature type="compositionally biased region" description="Basic and acidic residues" evidence="1">
    <location>
        <begin position="216"/>
        <end position="233"/>
    </location>
</feature>
<name>A0ABQ0C4X1_9PROT</name>
<protein>
    <submittedName>
        <fullName evidence="2">Uncharacterized protein</fullName>
    </submittedName>
</protein>
<dbReference type="Proteomes" id="UP001628193">
    <property type="component" value="Unassembled WGS sequence"/>
</dbReference>
<dbReference type="RefSeq" id="WP_420903643.1">
    <property type="nucleotide sequence ID" value="NZ_BAAFGK010000001.1"/>
</dbReference>
<reference evidence="2 3" key="1">
    <citation type="submission" date="2024-05" db="EMBL/GenBank/DDBJ databases">
        <authorList>
            <consortium name="Candidatus Magnetaquicoccaceae bacterium FCR-1 genome sequencing consortium"/>
            <person name="Shimoshige H."/>
            <person name="Shimamura S."/>
            <person name="Taoka A."/>
            <person name="Kobayashi H."/>
            <person name="Maekawa T."/>
        </authorList>
    </citation>
    <scope>NUCLEOTIDE SEQUENCE [LARGE SCALE GENOMIC DNA]</scope>
    <source>
        <strain evidence="2 3">FCR-1</strain>
    </source>
</reference>
<organism evidence="2 3">
    <name type="scientific">Candidatus Magnetaquiglobus chichijimensis</name>
    <dbReference type="NCBI Taxonomy" id="3141448"/>
    <lineage>
        <taxon>Bacteria</taxon>
        <taxon>Pseudomonadati</taxon>
        <taxon>Pseudomonadota</taxon>
        <taxon>Magnetococcia</taxon>
        <taxon>Magnetococcales</taxon>
        <taxon>Candidatus Magnetaquicoccaceae</taxon>
        <taxon>Candidatus Magnetaquiglobus</taxon>
    </lineage>
</organism>
<gene>
    <name evidence="2" type="ORF">SIID45300_00230</name>
</gene>
<evidence type="ECO:0000313" key="2">
    <source>
        <dbReference type="EMBL" id="GAB0055931.1"/>
    </source>
</evidence>
<accession>A0ABQ0C4X1</accession>
<feature type="compositionally biased region" description="Low complexity" evidence="1">
    <location>
        <begin position="176"/>
        <end position="197"/>
    </location>
</feature>
<reference evidence="2 3" key="2">
    <citation type="submission" date="2024-09" db="EMBL/GenBank/DDBJ databases">
        <title>Draft genome sequence of Candidatus Magnetaquicoccaceae bacterium FCR-1.</title>
        <authorList>
            <person name="Shimoshige H."/>
            <person name="Shimamura S."/>
            <person name="Taoka A."/>
            <person name="Kobayashi H."/>
            <person name="Maekawa T."/>
        </authorList>
    </citation>
    <scope>NUCLEOTIDE SEQUENCE [LARGE SCALE GENOMIC DNA]</scope>
    <source>
        <strain evidence="2 3">FCR-1</strain>
    </source>
</reference>
<proteinExistence type="predicted"/>
<keyword evidence="3" id="KW-1185">Reference proteome</keyword>
<evidence type="ECO:0000313" key="3">
    <source>
        <dbReference type="Proteomes" id="UP001628193"/>
    </source>
</evidence>
<feature type="compositionally biased region" description="Low complexity" evidence="1">
    <location>
        <begin position="96"/>
        <end position="136"/>
    </location>
</feature>
<dbReference type="EMBL" id="BAAFGK010000001">
    <property type="protein sequence ID" value="GAB0055931.1"/>
    <property type="molecule type" value="Genomic_DNA"/>
</dbReference>